<dbReference type="EMBL" id="CP065959">
    <property type="protein sequence ID" value="QQC88179.1"/>
    <property type="molecule type" value="Genomic_DNA"/>
</dbReference>
<gene>
    <name evidence="1" type="ORF">I8755_06960</name>
</gene>
<name>A0A7T4PDG3_9ACTN</name>
<protein>
    <submittedName>
        <fullName evidence="1">Uncharacterized protein</fullName>
    </submittedName>
</protein>
<evidence type="ECO:0000313" key="2">
    <source>
        <dbReference type="Proteomes" id="UP000596130"/>
    </source>
</evidence>
<proteinExistence type="predicted"/>
<dbReference type="Proteomes" id="UP000596130">
    <property type="component" value="Chromosome"/>
</dbReference>
<sequence length="179" mass="20815">MPVRHWAPVGTKLCRKHGRWTADHAKQFDIGSLPDVLQAQRRYHRLVLHHGWKAAVLAIREASELGWHWWENYADEHPWRHRLTVCCGPQWNGYENDPRIVACTYPETVALAELLASPQLRGLPFTGEEADMQRFITEIRIRAAPGYVHDSSDRRHPLVRWMQKEVHRRSLPNPVSAPS</sequence>
<dbReference type="AlphaFoldDB" id="A0A7T4PDG3"/>
<reference evidence="1 2" key="1">
    <citation type="submission" date="2020-12" db="EMBL/GenBank/DDBJ databases">
        <title>Identification and biosynthesis of polyene macrolides produced by Streptomyces alfalfae Men-myco-93-63.</title>
        <authorList>
            <person name="Liu D."/>
            <person name="Li Y."/>
            <person name="Liu L."/>
            <person name="Han X."/>
            <person name="Shen F."/>
        </authorList>
    </citation>
    <scope>NUCLEOTIDE SEQUENCE [LARGE SCALE GENOMIC DNA]</scope>
    <source>
        <strain evidence="1 2">Men-myco-93-63</strain>
    </source>
</reference>
<organism evidence="1 2">
    <name type="scientific">Streptomyces alfalfae</name>
    <dbReference type="NCBI Taxonomy" id="1642299"/>
    <lineage>
        <taxon>Bacteria</taxon>
        <taxon>Bacillati</taxon>
        <taxon>Actinomycetota</taxon>
        <taxon>Actinomycetes</taxon>
        <taxon>Kitasatosporales</taxon>
        <taxon>Streptomycetaceae</taxon>
        <taxon>Streptomyces</taxon>
    </lineage>
</organism>
<evidence type="ECO:0000313" key="1">
    <source>
        <dbReference type="EMBL" id="QQC88179.1"/>
    </source>
</evidence>
<accession>A0A7T4PDG3</accession>